<dbReference type="Proteomes" id="UP000241818">
    <property type="component" value="Unassembled WGS sequence"/>
</dbReference>
<keyword evidence="3" id="KW-1185">Reference proteome</keyword>
<organism evidence="2 3">
    <name type="scientific">Amorphotheca resinae ATCC 22711</name>
    <dbReference type="NCBI Taxonomy" id="857342"/>
    <lineage>
        <taxon>Eukaryota</taxon>
        <taxon>Fungi</taxon>
        <taxon>Dikarya</taxon>
        <taxon>Ascomycota</taxon>
        <taxon>Pezizomycotina</taxon>
        <taxon>Leotiomycetes</taxon>
        <taxon>Helotiales</taxon>
        <taxon>Amorphothecaceae</taxon>
        <taxon>Amorphotheca</taxon>
    </lineage>
</organism>
<dbReference type="EMBL" id="KZ679008">
    <property type="protein sequence ID" value="PSS22757.1"/>
    <property type="molecule type" value="Genomic_DNA"/>
</dbReference>
<sequence length="72" mass="7573">MDSTSEDNARITNALTDQKTIQQLSSTGYAAKEKRAELKRIAAAKKEKAEAAGKTAADTQGKTGETSGDRAS</sequence>
<name>A0A2T3B7E0_AMORE</name>
<evidence type="ECO:0000256" key="1">
    <source>
        <dbReference type="SAM" id="MobiDB-lite"/>
    </source>
</evidence>
<accession>A0A2T3B7E0</accession>
<dbReference type="RefSeq" id="XP_024722803.1">
    <property type="nucleotide sequence ID" value="XM_024866380.1"/>
</dbReference>
<evidence type="ECO:0000313" key="3">
    <source>
        <dbReference type="Proteomes" id="UP000241818"/>
    </source>
</evidence>
<dbReference type="InParanoid" id="A0A2T3B7E0"/>
<evidence type="ECO:0000313" key="2">
    <source>
        <dbReference type="EMBL" id="PSS22757.1"/>
    </source>
</evidence>
<reference evidence="2 3" key="1">
    <citation type="journal article" date="2018" name="New Phytol.">
        <title>Comparative genomics and transcriptomics depict ericoid mycorrhizal fungi as versatile saprotrophs and plant mutualists.</title>
        <authorList>
            <person name="Martino E."/>
            <person name="Morin E."/>
            <person name="Grelet G.A."/>
            <person name="Kuo A."/>
            <person name="Kohler A."/>
            <person name="Daghino S."/>
            <person name="Barry K.W."/>
            <person name="Cichocki N."/>
            <person name="Clum A."/>
            <person name="Dockter R.B."/>
            <person name="Hainaut M."/>
            <person name="Kuo R.C."/>
            <person name="LaButti K."/>
            <person name="Lindahl B.D."/>
            <person name="Lindquist E.A."/>
            <person name="Lipzen A."/>
            <person name="Khouja H.R."/>
            <person name="Magnuson J."/>
            <person name="Murat C."/>
            <person name="Ohm R.A."/>
            <person name="Singer S.W."/>
            <person name="Spatafora J.W."/>
            <person name="Wang M."/>
            <person name="Veneault-Fourrey C."/>
            <person name="Henrissat B."/>
            <person name="Grigoriev I.V."/>
            <person name="Martin F.M."/>
            <person name="Perotto S."/>
        </authorList>
    </citation>
    <scope>NUCLEOTIDE SEQUENCE [LARGE SCALE GENOMIC DNA]</scope>
    <source>
        <strain evidence="2 3">ATCC 22711</strain>
    </source>
</reference>
<dbReference type="GeneID" id="36574461"/>
<feature type="region of interest" description="Disordered" evidence="1">
    <location>
        <begin position="44"/>
        <end position="72"/>
    </location>
</feature>
<proteinExistence type="predicted"/>
<gene>
    <name evidence="2" type="ORF">M430DRAFT_33504</name>
</gene>
<protein>
    <submittedName>
        <fullName evidence="2">Uncharacterized protein</fullName>
    </submittedName>
</protein>
<dbReference type="AlphaFoldDB" id="A0A2T3B7E0"/>